<name>A0A8S5MY42_9CAUD</name>
<sequence>MEWWGWCASILGAIVLIAQGIKAVREIIAPALSMREKLEKVLEHDSNDLKRFEEINTKFARQEDTNQAIITGFVALINHEIDGNGIDGLKNARAELLQHIIERR</sequence>
<organism evidence="1">
    <name type="scientific">Siphoviridae sp. ct91l7</name>
    <dbReference type="NCBI Taxonomy" id="2826173"/>
    <lineage>
        <taxon>Viruses</taxon>
        <taxon>Duplodnaviria</taxon>
        <taxon>Heunggongvirae</taxon>
        <taxon>Uroviricota</taxon>
        <taxon>Caudoviricetes</taxon>
    </lineage>
</organism>
<proteinExistence type="predicted"/>
<evidence type="ECO:0000313" key="1">
    <source>
        <dbReference type="EMBL" id="DAD86811.1"/>
    </source>
</evidence>
<reference evidence="1" key="1">
    <citation type="journal article" date="2021" name="Proc. Natl. Acad. Sci. U.S.A.">
        <title>A Catalog of Tens of Thousands of Viruses from Human Metagenomes Reveals Hidden Associations with Chronic Diseases.</title>
        <authorList>
            <person name="Tisza M.J."/>
            <person name="Buck C.B."/>
        </authorList>
    </citation>
    <scope>NUCLEOTIDE SEQUENCE</scope>
    <source>
        <strain evidence="1">Ct91l7</strain>
    </source>
</reference>
<dbReference type="EMBL" id="BK015008">
    <property type="protein sequence ID" value="DAD86811.1"/>
    <property type="molecule type" value="Genomic_DNA"/>
</dbReference>
<protein>
    <submittedName>
        <fullName evidence="1">Uncharacterized protein</fullName>
    </submittedName>
</protein>
<accession>A0A8S5MY42</accession>